<feature type="transmembrane region" description="Helical" evidence="1">
    <location>
        <begin position="188"/>
        <end position="209"/>
    </location>
</feature>
<dbReference type="EMBL" id="FNZM01000023">
    <property type="protein sequence ID" value="SEK12938.1"/>
    <property type="molecule type" value="Genomic_DNA"/>
</dbReference>
<organism evidence="2 3">
    <name type="scientific">Paraburkholderia tropica</name>
    <dbReference type="NCBI Taxonomy" id="92647"/>
    <lineage>
        <taxon>Bacteria</taxon>
        <taxon>Pseudomonadati</taxon>
        <taxon>Pseudomonadota</taxon>
        <taxon>Betaproteobacteria</taxon>
        <taxon>Burkholderiales</taxon>
        <taxon>Burkholderiaceae</taxon>
        <taxon>Paraburkholderia</taxon>
    </lineage>
</organism>
<evidence type="ECO:0000313" key="2">
    <source>
        <dbReference type="EMBL" id="SEK12938.1"/>
    </source>
</evidence>
<name>A0AAQ1GM72_9BURK</name>
<protein>
    <submittedName>
        <fullName evidence="2">Type II secretion system (T2SS), protein F</fullName>
    </submittedName>
</protein>
<reference evidence="2 3" key="1">
    <citation type="submission" date="2016-10" db="EMBL/GenBank/DDBJ databases">
        <authorList>
            <person name="Varghese N."/>
            <person name="Submissions S."/>
        </authorList>
    </citation>
    <scope>NUCLEOTIDE SEQUENCE [LARGE SCALE GENOMIC DNA]</scope>
    <source>
        <strain evidence="2 3">LMG 22274</strain>
    </source>
</reference>
<evidence type="ECO:0000256" key="1">
    <source>
        <dbReference type="SAM" id="Phobius"/>
    </source>
</evidence>
<evidence type="ECO:0000313" key="3">
    <source>
        <dbReference type="Proteomes" id="UP000183529"/>
    </source>
</evidence>
<dbReference type="AlphaFoldDB" id="A0AAQ1GM72"/>
<comment type="caution">
    <text evidence="2">The sequence shown here is derived from an EMBL/GenBank/DDBJ whole genome shotgun (WGS) entry which is preliminary data.</text>
</comment>
<keyword evidence="1" id="KW-0472">Membrane</keyword>
<feature type="transmembrane region" description="Helical" evidence="1">
    <location>
        <begin position="341"/>
        <end position="361"/>
    </location>
</feature>
<dbReference type="Proteomes" id="UP000183529">
    <property type="component" value="Unassembled WGS sequence"/>
</dbReference>
<keyword evidence="1" id="KW-0812">Transmembrane</keyword>
<keyword evidence="1" id="KW-1133">Transmembrane helix</keyword>
<accession>A0AAQ1GM72</accession>
<gene>
    <name evidence="2" type="ORF">SAMN05216550_12331</name>
</gene>
<proteinExistence type="predicted"/>
<sequence>MIGRLFYRVCMRLPRAERMKVAKWRFQKVREMFYRESRLDIEQTTGLRNRETLIERLQVLKKRARERGQIVWLAYDEMETRMRHGDGLALAIKPFVPLDEYALLDLAFASDKEDAARRGFDLCEMAASAKRVLSNTTALQMAYPMVLLCYMYGLCMLFGGMVYPQLLQVRPLDQWMPSGKILYAVDTYCYDYCLLNVALLAAGVSSYYYGLKRWTGALRNRVDAVPLMWRNRRDLRAALLIVSLSGLLDSGLTLSAALKRIGRHADPWLSWHVSTMERRLKEHPEQPMRAFATGIFSEDVVDRIADSERRDNFVDAIKSLGRTSLDRVVEAVRRNARITHYVLLSVAAALFIGLGVGSYVVTGITSFQGALSATSGNNF</sequence>
<feature type="transmembrane region" description="Helical" evidence="1">
    <location>
        <begin position="141"/>
        <end position="167"/>
    </location>
</feature>
<dbReference type="RefSeq" id="WP_074987006.1">
    <property type="nucleotide sequence ID" value="NZ_CADFGN010000015.1"/>
</dbReference>